<feature type="transmembrane region" description="Helical" evidence="7">
    <location>
        <begin position="147"/>
        <end position="167"/>
    </location>
</feature>
<feature type="transmembrane region" description="Helical" evidence="7">
    <location>
        <begin position="215"/>
        <end position="236"/>
    </location>
</feature>
<feature type="transmembrane region" description="Helical" evidence="7">
    <location>
        <begin position="283"/>
        <end position="311"/>
    </location>
</feature>
<dbReference type="Pfam" id="PF01554">
    <property type="entry name" value="MatE"/>
    <property type="match status" value="2"/>
</dbReference>
<gene>
    <name evidence="8" type="ORF">FLB61_10350</name>
</gene>
<comment type="subcellular location">
    <subcellularLocation>
        <location evidence="1">Cell membrane</location>
        <topology evidence="1">Multi-pass membrane protein</topology>
    </subcellularLocation>
</comment>
<feature type="transmembrane region" description="Helical" evidence="7">
    <location>
        <begin position="64"/>
        <end position="81"/>
    </location>
</feature>
<keyword evidence="4 7" id="KW-0812">Transmembrane</keyword>
<keyword evidence="5 7" id="KW-1133">Transmembrane helix</keyword>
<evidence type="ECO:0000313" key="8">
    <source>
        <dbReference type="EMBL" id="MBY0759481.1"/>
    </source>
</evidence>
<feature type="transmembrane region" description="Helical" evidence="7">
    <location>
        <begin position="242"/>
        <end position="263"/>
    </location>
</feature>
<name>A0ABS7L8S8_9FIRM</name>
<evidence type="ECO:0000256" key="7">
    <source>
        <dbReference type="SAM" id="Phobius"/>
    </source>
</evidence>
<feature type="transmembrane region" description="Helical" evidence="7">
    <location>
        <begin position="433"/>
        <end position="453"/>
    </location>
</feature>
<dbReference type="InterPro" id="IPR002528">
    <property type="entry name" value="MATE_fam"/>
</dbReference>
<feature type="transmembrane region" description="Helical" evidence="7">
    <location>
        <begin position="405"/>
        <end position="426"/>
    </location>
</feature>
<keyword evidence="3" id="KW-1003">Cell membrane</keyword>
<dbReference type="EMBL" id="VIRV01000016">
    <property type="protein sequence ID" value="MBY0759481.1"/>
    <property type="molecule type" value="Genomic_DNA"/>
</dbReference>
<dbReference type="InterPro" id="IPR052031">
    <property type="entry name" value="Membrane_Transporter-Flippase"/>
</dbReference>
<dbReference type="PIRSF" id="PIRSF006603">
    <property type="entry name" value="DinF"/>
    <property type="match status" value="1"/>
</dbReference>
<feature type="transmembrane region" description="Helical" evidence="7">
    <location>
        <begin position="101"/>
        <end position="126"/>
    </location>
</feature>
<feature type="transmembrane region" description="Helical" evidence="7">
    <location>
        <begin position="365"/>
        <end position="385"/>
    </location>
</feature>
<dbReference type="Proteomes" id="UP000779049">
    <property type="component" value="Unassembled WGS sequence"/>
</dbReference>
<keyword evidence="6 7" id="KW-0472">Membrane</keyword>
<evidence type="ECO:0000256" key="5">
    <source>
        <dbReference type="ARBA" id="ARBA00022989"/>
    </source>
</evidence>
<evidence type="ECO:0000256" key="6">
    <source>
        <dbReference type="ARBA" id="ARBA00023136"/>
    </source>
</evidence>
<proteinExistence type="predicted"/>
<feature type="transmembrane region" description="Helical" evidence="7">
    <location>
        <begin position="331"/>
        <end position="353"/>
    </location>
</feature>
<sequence>MSSGYTDPWQHYIITSISRQKKQNFLPSSSFHLVYWIYQMRNGGIKMQAENTQRLTEGVIWKQILFFSLPIIAGNLFQWLYNTVDSIVVGNFVGGEALASVGAGTSVINLLIGLFSGLTTGAGVIVAKYFGAGLEEKLRRSIHTSSVFTIVFGLFMTILGILSSDWILRAISTPSNVLDGANLYLRIYFAGIIPMMIYNMGAAILRAVGDSKTPLYYLGVSSIINIVLDTVFVSVFRMGIAGVGIATVIAQIVSAILVVLKLARSKEVYRLEWKLLKADRSMLLEILKVGIPVGIQQTIIGFSNIFVQYYINLYGSAAMAAWVTFNKIDGLVFLPVLSFGVAITTFTSQNVGAGKPDRVLKGTHVTLLMNILYAAVSSFFFFLAAEPITRIFTNEVDIIQYGMRMIRTLIPFYVLTAFMQVLSNVISGAGYSFASMMIMIGNLCIVRVLYLMIMTPRSNDIATIFQSYIITWVTCAICLLLYYRKGGWRKSLHANA</sequence>
<accession>A0ABS7L8S8</accession>
<evidence type="ECO:0000256" key="1">
    <source>
        <dbReference type="ARBA" id="ARBA00004651"/>
    </source>
</evidence>
<dbReference type="PANTHER" id="PTHR43549:SF3">
    <property type="entry name" value="MULTIDRUG RESISTANCE PROTEIN YPNP-RELATED"/>
    <property type="match status" value="1"/>
</dbReference>
<organism evidence="8 9">
    <name type="scientific">Sellimonas caecigallum</name>
    <dbReference type="NCBI Taxonomy" id="2592333"/>
    <lineage>
        <taxon>Bacteria</taxon>
        <taxon>Bacillati</taxon>
        <taxon>Bacillota</taxon>
        <taxon>Clostridia</taxon>
        <taxon>Lachnospirales</taxon>
        <taxon>Lachnospiraceae</taxon>
        <taxon>Sellimonas</taxon>
    </lineage>
</organism>
<dbReference type="CDD" id="cd13138">
    <property type="entry name" value="MATE_yoeA_like"/>
    <property type="match status" value="1"/>
</dbReference>
<protein>
    <submittedName>
        <fullName evidence="8">MATE family efflux transporter</fullName>
    </submittedName>
</protein>
<feature type="transmembrane region" description="Helical" evidence="7">
    <location>
        <begin position="465"/>
        <end position="483"/>
    </location>
</feature>
<keyword evidence="9" id="KW-1185">Reference proteome</keyword>
<keyword evidence="2" id="KW-0813">Transport</keyword>
<evidence type="ECO:0000256" key="2">
    <source>
        <dbReference type="ARBA" id="ARBA00022448"/>
    </source>
</evidence>
<feature type="transmembrane region" description="Helical" evidence="7">
    <location>
        <begin position="187"/>
        <end position="208"/>
    </location>
</feature>
<dbReference type="NCBIfam" id="TIGR00797">
    <property type="entry name" value="matE"/>
    <property type="match status" value="1"/>
</dbReference>
<evidence type="ECO:0000313" key="9">
    <source>
        <dbReference type="Proteomes" id="UP000779049"/>
    </source>
</evidence>
<dbReference type="InterPro" id="IPR048279">
    <property type="entry name" value="MdtK-like"/>
</dbReference>
<evidence type="ECO:0000256" key="4">
    <source>
        <dbReference type="ARBA" id="ARBA00022692"/>
    </source>
</evidence>
<reference evidence="8 9" key="1">
    <citation type="journal article" date="2020" name="New Microbes New Infect">
        <title>Sellimonas caecigallum sp. nov., description and genome sequence of a new member of the Sellimonas genus isolated from the cecum of feral chicken.</title>
        <authorList>
            <person name="Wongkuna S."/>
            <person name="Ghimire S."/>
            <person name="Antony L."/>
            <person name="Chankhamhaengdecha S."/>
            <person name="Janvilisri T."/>
            <person name="Scaria J."/>
        </authorList>
    </citation>
    <scope>NUCLEOTIDE SEQUENCE [LARGE SCALE GENOMIC DNA]</scope>
    <source>
        <strain evidence="8 9">SW451</strain>
    </source>
</reference>
<dbReference type="PANTHER" id="PTHR43549">
    <property type="entry name" value="MULTIDRUG RESISTANCE PROTEIN YPNP-RELATED"/>
    <property type="match status" value="1"/>
</dbReference>
<evidence type="ECO:0000256" key="3">
    <source>
        <dbReference type="ARBA" id="ARBA00022475"/>
    </source>
</evidence>
<comment type="caution">
    <text evidence="8">The sequence shown here is derived from an EMBL/GenBank/DDBJ whole genome shotgun (WGS) entry which is preliminary data.</text>
</comment>